<evidence type="ECO:0000313" key="2">
    <source>
        <dbReference type="Proteomes" id="UP000178377"/>
    </source>
</evidence>
<gene>
    <name evidence="1" type="ORF">A2722_01855</name>
</gene>
<accession>A0A1F5PMQ6</accession>
<reference evidence="1 2" key="1">
    <citation type="journal article" date="2016" name="Nat. Commun.">
        <title>Thousands of microbial genomes shed light on interconnected biogeochemical processes in an aquifer system.</title>
        <authorList>
            <person name="Anantharaman K."/>
            <person name="Brown C.T."/>
            <person name="Hug L.A."/>
            <person name="Sharon I."/>
            <person name="Castelle C.J."/>
            <person name="Probst A.J."/>
            <person name="Thomas B.C."/>
            <person name="Singh A."/>
            <person name="Wilkins M.J."/>
            <person name="Karaoz U."/>
            <person name="Brodie E.L."/>
            <person name="Williams K.H."/>
            <person name="Hubbard S.S."/>
            <person name="Banfield J.F."/>
        </authorList>
    </citation>
    <scope>NUCLEOTIDE SEQUENCE [LARGE SCALE GENOMIC DNA]</scope>
</reference>
<dbReference type="Proteomes" id="UP000178377">
    <property type="component" value="Unassembled WGS sequence"/>
</dbReference>
<proteinExistence type="predicted"/>
<comment type="caution">
    <text evidence="1">The sequence shown here is derived from an EMBL/GenBank/DDBJ whole genome shotgun (WGS) entry which is preliminary data.</text>
</comment>
<name>A0A1F5PMQ6_9BACT</name>
<dbReference type="STRING" id="1817828.A2722_01855"/>
<dbReference type="EMBL" id="MFEO01000003">
    <property type="protein sequence ID" value="OGE91206.1"/>
    <property type="molecule type" value="Genomic_DNA"/>
</dbReference>
<organism evidence="1 2">
    <name type="scientific">Candidatus Doudnabacteria bacterium RIFCSPHIGHO2_01_FULL_50_11</name>
    <dbReference type="NCBI Taxonomy" id="1817828"/>
    <lineage>
        <taxon>Bacteria</taxon>
        <taxon>Candidatus Doudnaibacteriota</taxon>
    </lineage>
</organism>
<dbReference type="AlphaFoldDB" id="A0A1F5PMQ6"/>
<protein>
    <submittedName>
        <fullName evidence="1">Uncharacterized protein</fullName>
    </submittedName>
</protein>
<sequence length="127" mass="14119">MKTSKILIVFLLLLVIAAGVWAAWFFFAPTRVIKFQAGTVFERSGLRVQADRIDRWVCAKPKADGQCADEDLEWGVQLTIRNVKTGESAYTYLGEQLHPEYEALGLHLSLRSVTANPPTAVIGITNK</sequence>
<evidence type="ECO:0000313" key="1">
    <source>
        <dbReference type="EMBL" id="OGE91206.1"/>
    </source>
</evidence>